<keyword evidence="4 6" id="KW-0067">ATP-binding</keyword>
<dbReference type="PROSITE" id="PS51192">
    <property type="entry name" value="HELICASE_ATP_BIND_1"/>
    <property type="match status" value="1"/>
</dbReference>
<feature type="domain" description="Helicase ATP-binding" evidence="8">
    <location>
        <begin position="129"/>
        <end position="364"/>
    </location>
</feature>
<dbReference type="GO" id="GO:0016787">
    <property type="term" value="F:hydrolase activity"/>
    <property type="evidence" value="ECO:0007669"/>
    <property type="project" value="UniProtKB-KW"/>
</dbReference>
<proteinExistence type="inferred from homology"/>
<dbReference type="InterPro" id="IPR027417">
    <property type="entry name" value="P-loop_NTPase"/>
</dbReference>
<comment type="similarity">
    <text evidence="6">Belongs to the DEAD box helicase family.</text>
</comment>
<keyword evidence="1 6" id="KW-0547">Nucleotide-binding</keyword>
<evidence type="ECO:0000256" key="7">
    <source>
        <dbReference type="RuleBase" id="RU365068"/>
    </source>
</evidence>
<dbReference type="AlphaFoldDB" id="A0AA35TCM8"/>
<dbReference type="Pfam" id="PF00270">
    <property type="entry name" value="DEAD"/>
    <property type="match status" value="1"/>
</dbReference>
<evidence type="ECO:0000256" key="2">
    <source>
        <dbReference type="ARBA" id="ARBA00022801"/>
    </source>
</evidence>
<evidence type="ECO:0000256" key="1">
    <source>
        <dbReference type="ARBA" id="ARBA00022741"/>
    </source>
</evidence>
<dbReference type="CDD" id="cd18787">
    <property type="entry name" value="SF2_C_DEAD"/>
    <property type="match status" value="1"/>
</dbReference>
<comment type="function">
    <text evidence="7">RNA helicase.</text>
</comment>
<comment type="catalytic activity">
    <reaction evidence="7">
        <text>ATP + H2O = ADP + phosphate + H(+)</text>
        <dbReference type="Rhea" id="RHEA:13065"/>
        <dbReference type="ChEBI" id="CHEBI:15377"/>
        <dbReference type="ChEBI" id="CHEBI:15378"/>
        <dbReference type="ChEBI" id="CHEBI:30616"/>
        <dbReference type="ChEBI" id="CHEBI:43474"/>
        <dbReference type="ChEBI" id="CHEBI:456216"/>
        <dbReference type="EC" id="3.6.4.13"/>
    </reaction>
</comment>
<dbReference type="GO" id="GO:0005524">
    <property type="term" value="F:ATP binding"/>
    <property type="evidence" value="ECO:0007669"/>
    <property type="project" value="UniProtKB-UniRule"/>
</dbReference>
<evidence type="ECO:0000259" key="9">
    <source>
        <dbReference type="PROSITE" id="PS51194"/>
    </source>
</evidence>
<keyword evidence="11" id="KW-1185">Reference proteome</keyword>
<evidence type="ECO:0000259" key="8">
    <source>
        <dbReference type="PROSITE" id="PS51192"/>
    </source>
</evidence>
<dbReference type="SMART" id="SM00490">
    <property type="entry name" value="HELICc"/>
    <property type="match status" value="1"/>
</dbReference>
<keyword evidence="2 6" id="KW-0378">Hydrolase</keyword>
<comment type="domain">
    <text evidence="7">The Q motif is unique to and characteristic of the DEAD box family of RNA helicases and controls ATP binding and hydrolysis.</text>
</comment>
<dbReference type="EC" id="3.6.4.13" evidence="7"/>
<name>A0AA35TCM8_GEOBA</name>
<keyword evidence="5 7" id="KW-0694">RNA-binding</keyword>
<dbReference type="Gene3D" id="3.40.50.300">
    <property type="entry name" value="P-loop containing nucleotide triphosphate hydrolases"/>
    <property type="match status" value="2"/>
</dbReference>
<sequence>MLQSTKRYWGEYVSADSASSLSLCQLHQLARERAALRKPSREDNSVAVDVKEELPMVTQAVSGMTSAAVHHKLPDWISSPRLVSADIADDSAPLDSLALPDVVSGNLRDMGCSTFFPVQLDVLSYLTAPSSPLPPRDVLVSAPTGCGKTLCYVVPIVTALLDCVVRQVRCVVVVPSRPLAKQVLSVFRQVTAHTRVQCGLLCGDSLVEKEATLLGNTSFPASSNVDVVIATPGRLAEHLSRGSFVSLQFLRYLVIDEADKLLSQQIYSWLPLLLLKATTTSQSEATPTSLNSPSTWLRNINERISCPSSSPSISPCISGTSFKCARQLSSPQRQGHVQKLLLSATMTQDPEALAMLKLHRPLLFSVAVPHAGRETISLAPPPSLQEFAVTCMPSLKPLVLVFLLSRELGISNHTSSSSPQQSATASRHVLCFTNSRDTAGRLKVVLEHFDLFRVAVVTSETSAGERRRALRQFAMGEVKVMVCSDSLARGMDLPVCSCVVSYESPSLYRSYLHRVGRTARAGSAGRAFSLLSSGEEVTEFRRMLRVARRPRIGEEDVPSELLAPLRGQYELALAALRDSVSCRRDLDGSGRCCA</sequence>
<dbReference type="SMART" id="SM00487">
    <property type="entry name" value="DEXDc"/>
    <property type="match status" value="1"/>
</dbReference>
<dbReference type="PROSITE" id="PS00039">
    <property type="entry name" value="DEAD_ATP_HELICASE"/>
    <property type="match status" value="1"/>
</dbReference>
<reference evidence="10" key="1">
    <citation type="submission" date="2023-03" db="EMBL/GenBank/DDBJ databases">
        <authorList>
            <person name="Steffen K."/>
            <person name="Cardenas P."/>
        </authorList>
    </citation>
    <scope>NUCLEOTIDE SEQUENCE</scope>
</reference>
<comment type="caution">
    <text evidence="10">The sequence shown here is derived from an EMBL/GenBank/DDBJ whole genome shotgun (WGS) entry which is preliminary data.</text>
</comment>
<organism evidence="10 11">
    <name type="scientific">Geodia barretti</name>
    <name type="common">Barrett's horny sponge</name>
    <dbReference type="NCBI Taxonomy" id="519541"/>
    <lineage>
        <taxon>Eukaryota</taxon>
        <taxon>Metazoa</taxon>
        <taxon>Porifera</taxon>
        <taxon>Demospongiae</taxon>
        <taxon>Heteroscleromorpha</taxon>
        <taxon>Tetractinellida</taxon>
        <taxon>Astrophorina</taxon>
        <taxon>Geodiidae</taxon>
        <taxon>Geodia</taxon>
    </lineage>
</organism>
<evidence type="ECO:0000256" key="4">
    <source>
        <dbReference type="ARBA" id="ARBA00022840"/>
    </source>
</evidence>
<dbReference type="Pfam" id="PF00271">
    <property type="entry name" value="Helicase_C"/>
    <property type="match status" value="1"/>
</dbReference>
<keyword evidence="3 6" id="KW-0347">Helicase</keyword>
<dbReference type="InterPro" id="IPR011545">
    <property type="entry name" value="DEAD/DEAH_box_helicase_dom"/>
</dbReference>
<dbReference type="InterPro" id="IPR000629">
    <property type="entry name" value="RNA-helicase_DEAD-box_CS"/>
</dbReference>
<evidence type="ECO:0000313" key="11">
    <source>
        <dbReference type="Proteomes" id="UP001174909"/>
    </source>
</evidence>
<protein>
    <recommendedName>
        <fullName evidence="7">ATP-dependent RNA helicase</fullName>
        <ecNumber evidence="7">3.6.4.13</ecNumber>
    </recommendedName>
</protein>
<dbReference type="PROSITE" id="PS51194">
    <property type="entry name" value="HELICASE_CTER"/>
    <property type="match status" value="1"/>
</dbReference>
<dbReference type="Proteomes" id="UP001174909">
    <property type="component" value="Unassembled WGS sequence"/>
</dbReference>
<accession>A0AA35TCM8</accession>
<evidence type="ECO:0000256" key="6">
    <source>
        <dbReference type="RuleBase" id="RU000492"/>
    </source>
</evidence>
<dbReference type="InterPro" id="IPR014001">
    <property type="entry name" value="Helicase_ATP-bd"/>
</dbReference>
<evidence type="ECO:0000256" key="5">
    <source>
        <dbReference type="ARBA" id="ARBA00022884"/>
    </source>
</evidence>
<dbReference type="SUPFAM" id="SSF52540">
    <property type="entry name" value="P-loop containing nucleoside triphosphate hydrolases"/>
    <property type="match status" value="1"/>
</dbReference>
<dbReference type="PANTHER" id="PTHR24031">
    <property type="entry name" value="RNA HELICASE"/>
    <property type="match status" value="1"/>
</dbReference>
<dbReference type="GO" id="GO:0003723">
    <property type="term" value="F:RNA binding"/>
    <property type="evidence" value="ECO:0007669"/>
    <property type="project" value="UniProtKB-UniRule"/>
</dbReference>
<dbReference type="GO" id="GO:0003724">
    <property type="term" value="F:RNA helicase activity"/>
    <property type="evidence" value="ECO:0007669"/>
    <property type="project" value="UniProtKB-EC"/>
</dbReference>
<gene>
    <name evidence="10" type="ORF">GBAR_LOCUS25345</name>
</gene>
<evidence type="ECO:0000256" key="3">
    <source>
        <dbReference type="ARBA" id="ARBA00022806"/>
    </source>
</evidence>
<dbReference type="EMBL" id="CASHTH010003506">
    <property type="protein sequence ID" value="CAI8045845.1"/>
    <property type="molecule type" value="Genomic_DNA"/>
</dbReference>
<feature type="domain" description="Helicase C-terminal" evidence="9">
    <location>
        <begin position="418"/>
        <end position="565"/>
    </location>
</feature>
<evidence type="ECO:0000313" key="10">
    <source>
        <dbReference type="EMBL" id="CAI8045845.1"/>
    </source>
</evidence>
<dbReference type="InterPro" id="IPR001650">
    <property type="entry name" value="Helicase_C-like"/>
</dbReference>